<dbReference type="PANTHER" id="PTHR31605">
    <property type="entry name" value="GLYCEROL-3-PHOSPHATE O-ACYLTRANSFERASE 1"/>
    <property type="match status" value="1"/>
</dbReference>
<feature type="transmembrane region" description="Helical" evidence="1">
    <location>
        <begin position="272"/>
        <end position="291"/>
    </location>
</feature>
<evidence type="ECO:0000313" key="4">
    <source>
        <dbReference type="Proteomes" id="UP000246099"/>
    </source>
</evidence>
<keyword evidence="4" id="KW-1185">Reference proteome</keyword>
<dbReference type="SMART" id="SM00563">
    <property type="entry name" value="PlsC"/>
    <property type="match status" value="1"/>
</dbReference>
<sequence length="297" mass="34218">MLYSLLKIWVRIALQFYCKRIVFHYKENHDPCILACAHPNSFLDAMIMGALMPRRIHFLARGDAFKKPAVARLLGAMHMIPIFRLSEGKENLVKNEETFHRSVEILRKNGCILIFPEGICVNEYKVRPLRKGTFRMAINAWKNEGLASLHIQPVSIVYDSFDAVPKSIHVHFGEIIPESHHGKTFNDTLHHRLETGMQAGLQDIAPAKRNRWLLALPAAIGWFTQRWFYVIWRNFARKKTKGTVFYDSVLFACMFLTYPLLLLVVAGAAAAFLGPWGWLLLVLLPFTAWCYKEYKSI</sequence>
<proteinExistence type="predicted"/>
<dbReference type="Pfam" id="PF01553">
    <property type="entry name" value="Acyltransferase"/>
    <property type="match status" value="1"/>
</dbReference>
<evidence type="ECO:0000313" key="3">
    <source>
        <dbReference type="EMBL" id="AWO01351.1"/>
    </source>
</evidence>
<name>A0ABM6WBQ2_9BACT</name>
<keyword evidence="1" id="KW-0812">Transmembrane</keyword>
<organism evidence="3 4">
    <name type="scientific">Chitinophaga alhagiae</name>
    <dbReference type="NCBI Taxonomy" id="2203219"/>
    <lineage>
        <taxon>Bacteria</taxon>
        <taxon>Pseudomonadati</taxon>
        <taxon>Bacteroidota</taxon>
        <taxon>Chitinophagia</taxon>
        <taxon>Chitinophagales</taxon>
        <taxon>Chitinophagaceae</taxon>
        <taxon>Chitinophaga</taxon>
    </lineage>
</organism>
<evidence type="ECO:0000259" key="2">
    <source>
        <dbReference type="SMART" id="SM00563"/>
    </source>
</evidence>
<dbReference type="EMBL" id="CP029600">
    <property type="protein sequence ID" value="AWO01351.1"/>
    <property type="molecule type" value="Genomic_DNA"/>
</dbReference>
<dbReference type="SUPFAM" id="SSF69593">
    <property type="entry name" value="Glycerol-3-phosphate (1)-acyltransferase"/>
    <property type="match status" value="1"/>
</dbReference>
<dbReference type="Proteomes" id="UP000246099">
    <property type="component" value="Chromosome"/>
</dbReference>
<evidence type="ECO:0000256" key="1">
    <source>
        <dbReference type="SAM" id="Phobius"/>
    </source>
</evidence>
<keyword evidence="1" id="KW-1133">Transmembrane helix</keyword>
<dbReference type="PANTHER" id="PTHR31605:SF0">
    <property type="entry name" value="GLYCEROL-3-PHOSPHATE O-ACYLTRANSFERASE 1"/>
    <property type="match status" value="1"/>
</dbReference>
<dbReference type="InterPro" id="IPR052744">
    <property type="entry name" value="GPAT/DAPAT"/>
</dbReference>
<feature type="transmembrane region" description="Helical" evidence="1">
    <location>
        <begin position="212"/>
        <end position="232"/>
    </location>
</feature>
<feature type="transmembrane region" description="Helical" evidence="1">
    <location>
        <begin position="244"/>
        <end position="266"/>
    </location>
</feature>
<dbReference type="InterPro" id="IPR002123">
    <property type="entry name" value="Plipid/glycerol_acylTrfase"/>
</dbReference>
<feature type="domain" description="Phospholipid/glycerol acyltransferase" evidence="2">
    <location>
        <begin position="32"/>
        <end position="159"/>
    </location>
</feature>
<protein>
    <recommendedName>
        <fullName evidence="2">Phospholipid/glycerol acyltransferase domain-containing protein</fullName>
    </recommendedName>
</protein>
<dbReference type="RefSeq" id="WP_119077564.1">
    <property type="nucleotide sequence ID" value="NZ_CP029600.1"/>
</dbReference>
<gene>
    <name evidence="3" type="ORF">DLD77_06430</name>
</gene>
<accession>A0ABM6WBQ2</accession>
<reference evidence="3 4" key="1">
    <citation type="submission" date="2018-05" db="EMBL/GenBank/DDBJ databases">
        <title>Chitinophaga sp. nov., isolated from rhizosphere soil of Alhagi.</title>
        <authorList>
            <person name="Liu Y."/>
        </authorList>
    </citation>
    <scope>NUCLEOTIDE SEQUENCE [LARGE SCALE GENOMIC DNA]</scope>
    <source>
        <strain evidence="3 4">T22</strain>
    </source>
</reference>
<keyword evidence="1" id="KW-0472">Membrane</keyword>